<keyword evidence="4" id="KW-1185">Reference proteome</keyword>
<accession>A0A4R8UF74</accession>
<keyword evidence="2" id="KW-0812">Transmembrane</keyword>
<dbReference type="Proteomes" id="UP000297866">
    <property type="component" value="Unassembled WGS sequence"/>
</dbReference>
<feature type="transmembrane region" description="Helical" evidence="2">
    <location>
        <begin position="34"/>
        <end position="51"/>
    </location>
</feature>
<keyword evidence="2" id="KW-1133">Transmembrane helix</keyword>
<dbReference type="AlphaFoldDB" id="A0A4R8UF74"/>
<feature type="region of interest" description="Disordered" evidence="1">
    <location>
        <begin position="179"/>
        <end position="210"/>
    </location>
</feature>
<sequence length="210" mass="21134">MTPVARTWLAFAAIGAALVHLAVGAGAPLPLAIILVGFGIAELGWGVATLIRGRVLAPDATVALALVPIFVWGITAILGSGLGVSADATGLPFYPMAVASFFDIALACSLAWSRRSEARDIDARPATTDAAASPRADVAVASPQPQAAWRFLAALMVGGMLFSGQTTSALAATRAGEFAVPHGSHSTPGTDAPGGHTDHGTGHTDGHTGH</sequence>
<dbReference type="EMBL" id="SOEZ01000033">
    <property type="protein sequence ID" value="TFB52558.1"/>
    <property type="molecule type" value="Genomic_DNA"/>
</dbReference>
<organism evidence="3 4">
    <name type="scientific">Cryobacterium tagatosivorans</name>
    <dbReference type="NCBI Taxonomy" id="1259199"/>
    <lineage>
        <taxon>Bacteria</taxon>
        <taxon>Bacillati</taxon>
        <taxon>Actinomycetota</taxon>
        <taxon>Actinomycetes</taxon>
        <taxon>Micrococcales</taxon>
        <taxon>Microbacteriaceae</taxon>
        <taxon>Cryobacterium</taxon>
    </lineage>
</organism>
<evidence type="ECO:0000313" key="3">
    <source>
        <dbReference type="EMBL" id="TFB52558.1"/>
    </source>
</evidence>
<dbReference type="OrthoDB" id="5124600at2"/>
<reference evidence="3 4" key="1">
    <citation type="submission" date="2019-03" db="EMBL/GenBank/DDBJ databases">
        <title>Genomics of glacier-inhabiting Cryobacterium strains.</title>
        <authorList>
            <person name="Liu Q."/>
            <person name="Xin Y.-H."/>
        </authorList>
    </citation>
    <scope>NUCLEOTIDE SEQUENCE [LARGE SCALE GENOMIC DNA]</scope>
    <source>
        <strain evidence="3 4">Sr47</strain>
    </source>
</reference>
<evidence type="ECO:0000256" key="2">
    <source>
        <dbReference type="SAM" id="Phobius"/>
    </source>
</evidence>
<proteinExistence type="predicted"/>
<feature type="transmembrane region" description="Helical" evidence="2">
    <location>
        <begin position="92"/>
        <end position="112"/>
    </location>
</feature>
<feature type="transmembrane region" description="Helical" evidence="2">
    <location>
        <begin position="63"/>
        <end position="86"/>
    </location>
</feature>
<evidence type="ECO:0000256" key="1">
    <source>
        <dbReference type="SAM" id="MobiDB-lite"/>
    </source>
</evidence>
<keyword evidence="2" id="KW-0472">Membrane</keyword>
<evidence type="ECO:0000313" key="4">
    <source>
        <dbReference type="Proteomes" id="UP000297866"/>
    </source>
</evidence>
<protein>
    <submittedName>
        <fullName evidence="3">Uncharacterized protein</fullName>
    </submittedName>
</protein>
<name>A0A4R8UF74_9MICO</name>
<dbReference type="RefSeq" id="WP_134489154.1">
    <property type="nucleotide sequence ID" value="NZ_SOEZ01000033.1"/>
</dbReference>
<comment type="caution">
    <text evidence="3">The sequence shown here is derived from an EMBL/GenBank/DDBJ whole genome shotgun (WGS) entry which is preliminary data.</text>
</comment>
<gene>
    <name evidence="3" type="ORF">E3O23_06065</name>
</gene>
<feature type="compositionally biased region" description="Basic and acidic residues" evidence="1">
    <location>
        <begin position="196"/>
        <end position="210"/>
    </location>
</feature>